<dbReference type="InterPro" id="IPR003594">
    <property type="entry name" value="HATPase_dom"/>
</dbReference>
<dbReference type="Pfam" id="PF01590">
    <property type="entry name" value="GAF"/>
    <property type="match status" value="1"/>
</dbReference>
<evidence type="ECO:0000259" key="4">
    <source>
        <dbReference type="PROSITE" id="PS50109"/>
    </source>
</evidence>
<sequence>MKVAPMPVNEKERLAELYRHELLDTPYEKDFNDIVQLASQICQVPVSAISLIDSGRQWFKAKVGIEYPEGPRSESFCGHAILEDHLFEIPDALQDERFADNPAVTGTIGIRFYAGMPLVTEKGYKLGTLCVGDTVPRHLSEEQQYTLKVLGSQVMRLFELRIRNNELQNLIRTQERIISIVSHDVRNPLASLKSILELRQQDMVSQQEADELMAMSARQMESTIDMVNNVVEWGRLQMKREHLKQEINIHELVKKVFAGYELTTSLKHNQLVNATNEQVFVWYDAQALQFILRNLVNNAIKFTENGTITVSTETSPEGSTCIKVCDTGVGIDQDRISTMFDTHKNFSTPGTQNEKGSGLGLILIKEFMNKVKGAMHITSQLGRGTCVSICL</sequence>
<dbReference type="Pfam" id="PF02518">
    <property type="entry name" value="HATPase_c"/>
    <property type="match status" value="1"/>
</dbReference>
<dbReference type="SUPFAM" id="SSF47384">
    <property type="entry name" value="Homodimeric domain of signal transducing histidine kinase"/>
    <property type="match status" value="1"/>
</dbReference>
<dbReference type="InterPro" id="IPR004358">
    <property type="entry name" value="Sig_transdc_His_kin-like_C"/>
</dbReference>
<dbReference type="InterPro" id="IPR003661">
    <property type="entry name" value="HisK_dim/P_dom"/>
</dbReference>
<proteinExistence type="predicted"/>
<name>A0A3E1NQT2_9BACT</name>
<dbReference type="Proteomes" id="UP000261284">
    <property type="component" value="Unassembled WGS sequence"/>
</dbReference>
<dbReference type="InterPro" id="IPR029016">
    <property type="entry name" value="GAF-like_dom_sf"/>
</dbReference>
<dbReference type="OrthoDB" id="9811889at2"/>
<dbReference type="InterPro" id="IPR003018">
    <property type="entry name" value="GAF"/>
</dbReference>
<accession>A0A3E1NQT2</accession>
<dbReference type="SUPFAM" id="SSF55874">
    <property type="entry name" value="ATPase domain of HSP90 chaperone/DNA topoisomerase II/histidine kinase"/>
    <property type="match status" value="1"/>
</dbReference>
<evidence type="ECO:0000256" key="1">
    <source>
        <dbReference type="ARBA" id="ARBA00000085"/>
    </source>
</evidence>
<dbReference type="PRINTS" id="PR00344">
    <property type="entry name" value="BCTRLSENSOR"/>
</dbReference>
<reference evidence="5 6" key="1">
    <citation type="submission" date="2018-08" db="EMBL/GenBank/DDBJ databases">
        <title>Chitinophagaceae sp. K23C18032701, a novel bacterium isolated from forest soil.</title>
        <authorList>
            <person name="Wang C."/>
        </authorList>
    </citation>
    <scope>NUCLEOTIDE SEQUENCE [LARGE SCALE GENOMIC DNA]</scope>
    <source>
        <strain evidence="5 6">K23C18032701</strain>
    </source>
</reference>
<dbReference type="CDD" id="cd00082">
    <property type="entry name" value="HisKA"/>
    <property type="match status" value="1"/>
</dbReference>
<dbReference type="InterPro" id="IPR036890">
    <property type="entry name" value="HATPase_C_sf"/>
</dbReference>
<evidence type="ECO:0000313" key="5">
    <source>
        <dbReference type="EMBL" id="RFM30283.1"/>
    </source>
</evidence>
<dbReference type="Gene3D" id="3.30.450.40">
    <property type="match status" value="1"/>
</dbReference>
<dbReference type="SMART" id="SM00387">
    <property type="entry name" value="HATPase_c"/>
    <property type="match status" value="1"/>
</dbReference>
<dbReference type="PROSITE" id="PS50109">
    <property type="entry name" value="HIS_KIN"/>
    <property type="match status" value="1"/>
</dbReference>
<dbReference type="GO" id="GO:0000155">
    <property type="term" value="F:phosphorelay sensor kinase activity"/>
    <property type="evidence" value="ECO:0007669"/>
    <property type="project" value="InterPro"/>
</dbReference>
<gene>
    <name evidence="5" type="ORF">DXN05_04775</name>
</gene>
<comment type="caution">
    <text evidence="5">The sequence shown here is derived from an EMBL/GenBank/DDBJ whole genome shotgun (WGS) entry which is preliminary data.</text>
</comment>
<dbReference type="InterPro" id="IPR036097">
    <property type="entry name" value="HisK_dim/P_sf"/>
</dbReference>
<dbReference type="PANTHER" id="PTHR43102">
    <property type="entry name" value="SLR1143 PROTEIN"/>
    <property type="match status" value="1"/>
</dbReference>
<feature type="domain" description="Histidine kinase" evidence="4">
    <location>
        <begin position="180"/>
        <end position="391"/>
    </location>
</feature>
<evidence type="ECO:0000256" key="2">
    <source>
        <dbReference type="ARBA" id="ARBA00012438"/>
    </source>
</evidence>
<keyword evidence="3" id="KW-0597">Phosphoprotein</keyword>
<dbReference type="RefSeq" id="WP_116846039.1">
    <property type="nucleotide sequence ID" value="NZ_QTJU01000001.1"/>
</dbReference>
<dbReference type="SUPFAM" id="SSF55781">
    <property type="entry name" value="GAF domain-like"/>
    <property type="match status" value="1"/>
</dbReference>
<dbReference type="Gene3D" id="3.30.565.10">
    <property type="entry name" value="Histidine kinase-like ATPase, C-terminal domain"/>
    <property type="match status" value="1"/>
</dbReference>
<evidence type="ECO:0000313" key="6">
    <source>
        <dbReference type="Proteomes" id="UP000261284"/>
    </source>
</evidence>
<dbReference type="Pfam" id="PF00512">
    <property type="entry name" value="HisKA"/>
    <property type="match status" value="1"/>
</dbReference>
<dbReference type="InterPro" id="IPR005467">
    <property type="entry name" value="His_kinase_dom"/>
</dbReference>
<dbReference type="SMART" id="SM00388">
    <property type="entry name" value="HisKA"/>
    <property type="match status" value="1"/>
</dbReference>
<keyword evidence="6" id="KW-1185">Reference proteome</keyword>
<organism evidence="5 6">
    <name type="scientific">Deminuibacter soli</name>
    <dbReference type="NCBI Taxonomy" id="2291815"/>
    <lineage>
        <taxon>Bacteria</taxon>
        <taxon>Pseudomonadati</taxon>
        <taxon>Bacteroidota</taxon>
        <taxon>Chitinophagia</taxon>
        <taxon>Chitinophagales</taxon>
        <taxon>Chitinophagaceae</taxon>
        <taxon>Deminuibacter</taxon>
    </lineage>
</organism>
<dbReference type="SMART" id="SM00065">
    <property type="entry name" value="GAF"/>
    <property type="match status" value="1"/>
</dbReference>
<dbReference type="PANTHER" id="PTHR43102:SF2">
    <property type="entry name" value="GAF DOMAIN-CONTAINING PROTEIN"/>
    <property type="match status" value="1"/>
</dbReference>
<dbReference type="Gene3D" id="1.10.287.130">
    <property type="match status" value="1"/>
</dbReference>
<dbReference type="EC" id="2.7.13.3" evidence="2"/>
<protein>
    <recommendedName>
        <fullName evidence="2">histidine kinase</fullName>
        <ecNumber evidence="2">2.7.13.3</ecNumber>
    </recommendedName>
</protein>
<dbReference type="EMBL" id="QTJU01000001">
    <property type="protein sequence ID" value="RFM30283.1"/>
    <property type="molecule type" value="Genomic_DNA"/>
</dbReference>
<comment type="catalytic activity">
    <reaction evidence="1">
        <text>ATP + protein L-histidine = ADP + protein N-phospho-L-histidine.</text>
        <dbReference type="EC" id="2.7.13.3"/>
    </reaction>
</comment>
<evidence type="ECO:0000256" key="3">
    <source>
        <dbReference type="ARBA" id="ARBA00022553"/>
    </source>
</evidence>
<dbReference type="AlphaFoldDB" id="A0A3E1NQT2"/>